<evidence type="ECO:0000256" key="8">
    <source>
        <dbReference type="SAM" id="SignalP"/>
    </source>
</evidence>
<feature type="domain" description="Thioredoxin" evidence="9">
    <location>
        <begin position="53"/>
        <end position="174"/>
    </location>
</feature>
<dbReference type="AlphaFoldDB" id="A0ABD3U8J1"/>
<dbReference type="Pfam" id="PF00085">
    <property type="entry name" value="Thioredoxin"/>
    <property type="match status" value="1"/>
</dbReference>
<keyword evidence="3 8" id="KW-0732">Signal</keyword>
<feature type="chain" id="PRO_5044887249" description="Thioredoxin domain-containing protein" evidence="8">
    <location>
        <begin position="25"/>
        <end position="323"/>
    </location>
</feature>
<evidence type="ECO:0000259" key="9">
    <source>
        <dbReference type="PROSITE" id="PS51352"/>
    </source>
</evidence>
<protein>
    <recommendedName>
        <fullName evidence="9">Thioredoxin domain-containing protein</fullName>
    </recommendedName>
</protein>
<evidence type="ECO:0000256" key="1">
    <source>
        <dbReference type="ARBA" id="ARBA00004167"/>
    </source>
</evidence>
<keyword evidence="11" id="KW-1185">Reference proteome</keyword>
<sequence>MAAVRRIIGLALFLFLGLGRLRSAETVRVAIPPAVCPLNSVKDFIFASSSDVCSVKGAAQVLYTTGVIEGDEVALQKALHMVHKNEHDYVGLLFYSSWCPFSGSFRPSFSVLSSIFPSIPHFAIEESAVRPSILSKYGVHGFPTLILLNSTMRMRYQGSRTMDSLISFYGDVTGIETSEADGVYLDKIGCSGYDKNEKINPETCPFPWARSPENLFQQETYLALATIFVLLRFLFFTFPSLRRYAQLAWRRYMINVSLSSLWEHLMVHLNRVKQLFNSLKEPCKNSNLQEGAKNAKAWASKSLATVSFGDSSSSHDPSMSCIH</sequence>
<organism evidence="10 11">
    <name type="scientific">Penstemon smallii</name>
    <dbReference type="NCBI Taxonomy" id="265156"/>
    <lineage>
        <taxon>Eukaryota</taxon>
        <taxon>Viridiplantae</taxon>
        <taxon>Streptophyta</taxon>
        <taxon>Embryophyta</taxon>
        <taxon>Tracheophyta</taxon>
        <taxon>Spermatophyta</taxon>
        <taxon>Magnoliopsida</taxon>
        <taxon>eudicotyledons</taxon>
        <taxon>Gunneridae</taxon>
        <taxon>Pentapetalae</taxon>
        <taxon>asterids</taxon>
        <taxon>lamiids</taxon>
        <taxon>Lamiales</taxon>
        <taxon>Plantaginaceae</taxon>
        <taxon>Cheloneae</taxon>
        <taxon>Penstemon</taxon>
    </lineage>
</organism>
<evidence type="ECO:0000256" key="6">
    <source>
        <dbReference type="ARBA" id="ARBA00023180"/>
    </source>
</evidence>
<evidence type="ECO:0000256" key="4">
    <source>
        <dbReference type="ARBA" id="ARBA00022989"/>
    </source>
</evidence>
<feature type="transmembrane region" description="Helical" evidence="7">
    <location>
        <begin position="221"/>
        <end position="241"/>
    </location>
</feature>
<dbReference type="PANTHER" id="PTHR46854:SF1">
    <property type="entry name" value="5'-ADENYLYLSULFATE REDUCTASE-LIKE 4-RELATED"/>
    <property type="match status" value="1"/>
</dbReference>
<dbReference type="Gene3D" id="3.40.30.10">
    <property type="entry name" value="Glutaredoxin"/>
    <property type="match status" value="1"/>
</dbReference>
<accession>A0ABD3U8J1</accession>
<evidence type="ECO:0000256" key="5">
    <source>
        <dbReference type="ARBA" id="ARBA00023136"/>
    </source>
</evidence>
<comment type="caution">
    <text evidence="10">The sequence shown here is derived from an EMBL/GenBank/DDBJ whole genome shotgun (WGS) entry which is preliminary data.</text>
</comment>
<evidence type="ECO:0000256" key="7">
    <source>
        <dbReference type="SAM" id="Phobius"/>
    </source>
</evidence>
<dbReference type="Proteomes" id="UP001634393">
    <property type="component" value="Unassembled WGS sequence"/>
</dbReference>
<dbReference type="InterPro" id="IPR044606">
    <property type="entry name" value="APRL4/6"/>
</dbReference>
<feature type="signal peptide" evidence="8">
    <location>
        <begin position="1"/>
        <end position="24"/>
    </location>
</feature>
<keyword evidence="4 7" id="KW-1133">Transmembrane helix</keyword>
<dbReference type="InterPro" id="IPR013766">
    <property type="entry name" value="Thioredoxin_domain"/>
</dbReference>
<dbReference type="GO" id="GO:0016020">
    <property type="term" value="C:membrane"/>
    <property type="evidence" value="ECO:0007669"/>
    <property type="project" value="UniProtKB-SubCell"/>
</dbReference>
<evidence type="ECO:0000313" key="11">
    <source>
        <dbReference type="Proteomes" id="UP001634393"/>
    </source>
</evidence>
<reference evidence="10 11" key="1">
    <citation type="submission" date="2024-12" db="EMBL/GenBank/DDBJ databases">
        <title>The unique morphological basis and parallel evolutionary history of personate flowers in Penstemon.</title>
        <authorList>
            <person name="Depatie T.H."/>
            <person name="Wessinger C.A."/>
        </authorList>
    </citation>
    <scope>NUCLEOTIDE SEQUENCE [LARGE SCALE GENOMIC DNA]</scope>
    <source>
        <strain evidence="10">WTNN_2</strain>
        <tissue evidence="10">Leaf</tissue>
    </source>
</reference>
<name>A0ABD3U8J1_9LAMI</name>
<keyword evidence="5 7" id="KW-0472">Membrane</keyword>
<dbReference type="SUPFAM" id="SSF52833">
    <property type="entry name" value="Thioredoxin-like"/>
    <property type="match status" value="1"/>
</dbReference>
<proteinExistence type="predicted"/>
<dbReference type="CDD" id="cd02999">
    <property type="entry name" value="PDI_a_ERp44_like"/>
    <property type="match status" value="1"/>
</dbReference>
<dbReference type="InterPro" id="IPR036249">
    <property type="entry name" value="Thioredoxin-like_sf"/>
</dbReference>
<evidence type="ECO:0000256" key="2">
    <source>
        <dbReference type="ARBA" id="ARBA00022692"/>
    </source>
</evidence>
<dbReference type="EMBL" id="JBJXBP010000002">
    <property type="protein sequence ID" value="KAL3845789.1"/>
    <property type="molecule type" value="Genomic_DNA"/>
</dbReference>
<keyword evidence="6" id="KW-0325">Glycoprotein</keyword>
<evidence type="ECO:0000256" key="3">
    <source>
        <dbReference type="ARBA" id="ARBA00022729"/>
    </source>
</evidence>
<gene>
    <name evidence="10" type="ORF">ACJIZ3_003192</name>
</gene>
<evidence type="ECO:0000313" key="10">
    <source>
        <dbReference type="EMBL" id="KAL3845789.1"/>
    </source>
</evidence>
<keyword evidence="2 7" id="KW-0812">Transmembrane</keyword>
<comment type="subcellular location">
    <subcellularLocation>
        <location evidence="1">Membrane</location>
        <topology evidence="1">Single-pass membrane protein</topology>
    </subcellularLocation>
</comment>
<dbReference type="PROSITE" id="PS51352">
    <property type="entry name" value="THIOREDOXIN_2"/>
    <property type="match status" value="1"/>
</dbReference>
<dbReference type="PANTHER" id="PTHR46854">
    <property type="entry name" value="5'-ADENYLYLSULFATE REDUCTASE-LIKE 4-RELATED"/>
    <property type="match status" value="1"/>
</dbReference>